<dbReference type="OrthoDB" id="1745922at2759"/>
<dbReference type="EMBL" id="JAMYWD010000012">
    <property type="protein sequence ID" value="KAJ4952085.1"/>
    <property type="molecule type" value="Genomic_DNA"/>
</dbReference>
<evidence type="ECO:0000313" key="3">
    <source>
        <dbReference type="Proteomes" id="UP001141806"/>
    </source>
</evidence>
<keyword evidence="1" id="KW-0732">Signal</keyword>
<feature type="chain" id="PRO_5040225327" evidence="1">
    <location>
        <begin position="18"/>
        <end position="182"/>
    </location>
</feature>
<evidence type="ECO:0000256" key="1">
    <source>
        <dbReference type="SAM" id="SignalP"/>
    </source>
</evidence>
<gene>
    <name evidence="2" type="ORF">NE237_028917</name>
</gene>
<reference evidence="2" key="1">
    <citation type="journal article" date="2023" name="Plant J.">
        <title>The genome of the king protea, Protea cynaroides.</title>
        <authorList>
            <person name="Chang J."/>
            <person name="Duong T.A."/>
            <person name="Schoeman C."/>
            <person name="Ma X."/>
            <person name="Roodt D."/>
            <person name="Barker N."/>
            <person name="Li Z."/>
            <person name="Van de Peer Y."/>
            <person name="Mizrachi E."/>
        </authorList>
    </citation>
    <scope>NUCLEOTIDE SEQUENCE</scope>
    <source>
        <tissue evidence="2">Young leaves</tissue>
    </source>
</reference>
<comment type="caution">
    <text evidence="2">The sequence shown here is derived from an EMBL/GenBank/DDBJ whole genome shotgun (WGS) entry which is preliminary data.</text>
</comment>
<organism evidence="2 3">
    <name type="scientific">Protea cynaroides</name>
    <dbReference type="NCBI Taxonomy" id="273540"/>
    <lineage>
        <taxon>Eukaryota</taxon>
        <taxon>Viridiplantae</taxon>
        <taxon>Streptophyta</taxon>
        <taxon>Embryophyta</taxon>
        <taxon>Tracheophyta</taxon>
        <taxon>Spermatophyta</taxon>
        <taxon>Magnoliopsida</taxon>
        <taxon>Proteales</taxon>
        <taxon>Proteaceae</taxon>
        <taxon>Protea</taxon>
    </lineage>
</organism>
<keyword evidence="3" id="KW-1185">Reference proteome</keyword>
<dbReference type="AlphaFoldDB" id="A0A9Q0JVL9"/>
<protein>
    <submittedName>
        <fullName evidence="2">Uncharacterized protein</fullName>
    </submittedName>
</protein>
<evidence type="ECO:0000313" key="2">
    <source>
        <dbReference type="EMBL" id="KAJ4952085.1"/>
    </source>
</evidence>
<proteinExistence type="predicted"/>
<sequence length="182" mass="21176">MFHLFLKQLLLIQFTEPEPFHQEDKQSDQCDQASYRAFSGFWPTQIRRGAGFYFQARREVKVRRPPGKEEGKRVLSSISTSFPRHWKSRPTQRIIGDRRPPFVSPTKKSSLTISHSFPAKPPLFAIRNTTSAFPFYNIPRRPPFQSLRKNQYQSNQRLTSSVIFPAPGEFTRPIPQSPTLLK</sequence>
<accession>A0A9Q0JVL9</accession>
<dbReference type="Proteomes" id="UP001141806">
    <property type="component" value="Unassembled WGS sequence"/>
</dbReference>
<name>A0A9Q0JVL9_9MAGN</name>
<feature type="signal peptide" evidence="1">
    <location>
        <begin position="1"/>
        <end position="17"/>
    </location>
</feature>